<organism evidence="6 7">
    <name type="scientific">Corynebacterium felinum</name>
    <dbReference type="NCBI Taxonomy" id="131318"/>
    <lineage>
        <taxon>Bacteria</taxon>
        <taxon>Bacillati</taxon>
        <taxon>Actinomycetota</taxon>
        <taxon>Actinomycetes</taxon>
        <taxon>Mycobacteriales</taxon>
        <taxon>Corynebacteriaceae</taxon>
        <taxon>Corynebacterium</taxon>
    </lineage>
</organism>
<dbReference type="PANTHER" id="PTHR42734">
    <property type="entry name" value="METAL TRANSPORT SYSTEM ATP-BINDING PROTEIN TM_0124-RELATED"/>
    <property type="match status" value="1"/>
</dbReference>
<name>A0ABU2B9N8_9CORY</name>
<evidence type="ECO:0000256" key="1">
    <source>
        <dbReference type="ARBA" id="ARBA00005417"/>
    </source>
</evidence>
<accession>A0ABU2B9N8</accession>
<dbReference type="InterPro" id="IPR003593">
    <property type="entry name" value="AAA+_ATPase"/>
</dbReference>
<feature type="domain" description="ABC transporter" evidence="5">
    <location>
        <begin position="13"/>
        <end position="253"/>
    </location>
</feature>
<evidence type="ECO:0000256" key="2">
    <source>
        <dbReference type="ARBA" id="ARBA00022448"/>
    </source>
</evidence>
<keyword evidence="2" id="KW-0813">Transport</keyword>
<proteinExistence type="inferred from homology"/>
<reference evidence="6 7" key="1">
    <citation type="submission" date="2023-07" db="EMBL/GenBank/DDBJ databases">
        <title>Sequencing the genomes of 1000 actinobacteria strains.</title>
        <authorList>
            <person name="Klenk H.-P."/>
        </authorList>
    </citation>
    <scope>NUCLEOTIDE SEQUENCE [LARGE SCALE GENOMIC DNA]</scope>
    <source>
        <strain evidence="6 7">DSM 44508</strain>
    </source>
</reference>
<evidence type="ECO:0000313" key="6">
    <source>
        <dbReference type="EMBL" id="MDR7355344.1"/>
    </source>
</evidence>
<keyword evidence="7" id="KW-1185">Reference proteome</keyword>
<dbReference type="SMART" id="SM00382">
    <property type="entry name" value="AAA"/>
    <property type="match status" value="1"/>
</dbReference>
<dbReference type="InterPro" id="IPR027417">
    <property type="entry name" value="P-loop_NTPase"/>
</dbReference>
<gene>
    <name evidence="6" type="ORF">J2S37_001882</name>
</gene>
<dbReference type="InterPro" id="IPR003439">
    <property type="entry name" value="ABC_transporter-like_ATP-bd"/>
</dbReference>
<protein>
    <submittedName>
        <fullName evidence="6">Iron complex transport system ATP-binding protein</fullName>
    </submittedName>
</protein>
<dbReference type="Pfam" id="PF00005">
    <property type="entry name" value="ABC_tran"/>
    <property type="match status" value="1"/>
</dbReference>
<dbReference type="EMBL" id="JAVDYF010000001">
    <property type="protein sequence ID" value="MDR7355344.1"/>
    <property type="molecule type" value="Genomic_DNA"/>
</dbReference>
<comment type="caution">
    <text evidence="6">The sequence shown here is derived from an EMBL/GenBank/DDBJ whole genome shotgun (WGS) entry which is preliminary data.</text>
</comment>
<keyword evidence="4 6" id="KW-0067">ATP-binding</keyword>
<evidence type="ECO:0000259" key="5">
    <source>
        <dbReference type="PROSITE" id="PS50893"/>
    </source>
</evidence>
<dbReference type="SUPFAM" id="SSF52540">
    <property type="entry name" value="P-loop containing nucleoside triphosphate hydrolases"/>
    <property type="match status" value="1"/>
</dbReference>
<dbReference type="Gene3D" id="3.40.50.300">
    <property type="entry name" value="P-loop containing nucleotide triphosphate hydrolases"/>
    <property type="match status" value="1"/>
</dbReference>
<evidence type="ECO:0000313" key="7">
    <source>
        <dbReference type="Proteomes" id="UP001183619"/>
    </source>
</evidence>
<evidence type="ECO:0000256" key="4">
    <source>
        <dbReference type="ARBA" id="ARBA00022840"/>
    </source>
</evidence>
<dbReference type="GO" id="GO:0005524">
    <property type="term" value="F:ATP binding"/>
    <property type="evidence" value="ECO:0007669"/>
    <property type="project" value="UniProtKB-KW"/>
</dbReference>
<comment type="similarity">
    <text evidence="1">Belongs to the ABC transporter superfamily.</text>
</comment>
<sequence>MTNSDLRNPDLLLDFEDVHFIRDGKTLLGPVTWQVELDERWVIIGPNGAGKTTLMRLAAAEEYPSKGMAWIMGEKIGRTDMRDLRSMIGLSSAALANRIPVDEKVGDLVISAGYAILGRWREEYEEFDVSRADEILEQVGAAHLSDRTWGTLSEGERKRVLVARALMANPELLLLDEPGAGMDLGGREDLVGYLGELALDADAPAMVMITHHVEEIPFGFTHAMILDAGHVVAQGLIDDVLTSEHLSRAFHQPIKVDRIDGRFFARRSTDGLSS</sequence>
<evidence type="ECO:0000256" key="3">
    <source>
        <dbReference type="ARBA" id="ARBA00022741"/>
    </source>
</evidence>
<dbReference type="PANTHER" id="PTHR42734:SF17">
    <property type="entry name" value="METAL TRANSPORT SYSTEM ATP-BINDING PROTEIN TM_0124-RELATED"/>
    <property type="match status" value="1"/>
</dbReference>
<dbReference type="PROSITE" id="PS50893">
    <property type="entry name" value="ABC_TRANSPORTER_2"/>
    <property type="match status" value="1"/>
</dbReference>
<keyword evidence="3" id="KW-0547">Nucleotide-binding</keyword>
<dbReference type="Proteomes" id="UP001183619">
    <property type="component" value="Unassembled WGS sequence"/>
</dbReference>
<dbReference type="InterPro" id="IPR050153">
    <property type="entry name" value="Metal_Ion_Import_ABC"/>
</dbReference>